<dbReference type="RefSeq" id="XP_049132261.1">
    <property type="nucleotide sequence ID" value="XM_049276304.1"/>
</dbReference>
<feature type="region of interest" description="Disordered" evidence="1">
    <location>
        <begin position="345"/>
        <end position="384"/>
    </location>
</feature>
<dbReference type="GeneID" id="73330894"/>
<organism evidence="3 4">
    <name type="scientific">Colletotrichum spaethianum</name>
    <dbReference type="NCBI Taxonomy" id="700344"/>
    <lineage>
        <taxon>Eukaryota</taxon>
        <taxon>Fungi</taxon>
        <taxon>Dikarya</taxon>
        <taxon>Ascomycota</taxon>
        <taxon>Pezizomycotina</taxon>
        <taxon>Sordariomycetes</taxon>
        <taxon>Hypocreomycetidae</taxon>
        <taxon>Glomerellales</taxon>
        <taxon>Glomerellaceae</taxon>
        <taxon>Colletotrichum</taxon>
        <taxon>Colletotrichum spaethianum species complex</taxon>
    </lineage>
</organism>
<feature type="compositionally biased region" description="Low complexity" evidence="1">
    <location>
        <begin position="668"/>
        <end position="689"/>
    </location>
</feature>
<evidence type="ECO:0000256" key="1">
    <source>
        <dbReference type="SAM" id="MobiDB-lite"/>
    </source>
</evidence>
<keyword evidence="2" id="KW-0732">Signal</keyword>
<feature type="compositionally biased region" description="Pro residues" evidence="1">
    <location>
        <begin position="719"/>
        <end position="734"/>
    </location>
</feature>
<proteinExistence type="predicted"/>
<feature type="region of interest" description="Disordered" evidence="1">
    <location>
        <begin position="631"/>
        <end position="752"/>
    </location>
</feature>
<dbReference type="Proteomes" id="UP001055115">
    <property type="component" value="Unassembled WGS sequence"/>
</dbReference>
<evidence type="ECO:0000313" key="3">
    <source>
        <dbReference type="EMBL" id="GKT49911.1"/>
    </source>
</evidence>
<feature type="compositionally biased region" description="Gly residues" evidence="1">
    <location>
        <begin position="707"/>
        <end position="718"/>
    </location>
</feature>
<keyword evidence="4" id="KW-1185">Reference proteome</keyword>
<feature type="region of interest" description="Disordered" evidence="1">
    <location>
        <begin position="581"/>
        <end position="611"/>
    </location>
</feature>
<protein>
    <recommendedName>
        <fullName evidence="5">Heterokaryon incompatibility protein Het-C</fullName>
    </recommendedName>
</protein>
<name>A0AA37PCS9_9PEZI</name>
<feature type="compositionally biased region" description="Polar residues" evidence="1">
    <location>
        <begin position="374"/>
        <end position="384"/>
    </location>
</feature>
<dbReference type="PANTHER" id="PTHR14905">
    <property type="entry name" value="NG37"/>
    <property type="match status" value="1"/>
</dbReference>
<feature type="compositionally biased region" description="Polar residues" evidence="1">
    <location>
        <begin position="346"/>
        <end position="362"/>
    </location>
</feature>
<evidence type="ECO:0008006" key="5">
    <source>
        <dbReference type="Google" id="ProtNLM"/>
    </source>
</evidence>
<accession>A0AA37PCS9</accession>
<dbReference type="Pfam" id="PF07217">
    <property type="entry name" value="Het-C"/>
    <property type="match status" value="1"/>
</dbReference>
<reference evidence="3 4" key="1">
    <citation type="submission" date="2022-03" db="EMBL/GenBank/DDBJ databases">
        <title>Genome data of Colletotrichum spp.</title>
        <authorList>
            <person name="Utami Y.D."/>
            <person name="Hiruma K."/>
        </authorList>
    </citation>
    <scope>NUCLEOTIDE SEQUENCE [LARGE SCALE GENOMIC DNA]</scope>
    <source>
        <strain evidence="3 4">MAFF 239500</strain>
    </source>
</reference>
<dbReference type="AlphaFoldDB" id="A0AA37PCS9"/>
<sequence length="752" mass="81586">MASSGLGRGSIILAFCLLLVLLPGRAAAFGAGNIPSIAQVEGHNWRHGDIEDMLKTIAFLHGKKWTSMLVSRVYFGNWLRDYSQAVDVGSLKGVNAPTIRILVWVLSFMAFGYATEEFEVTEERLGVYRPEEHIDNPLGYADGMDARKFDPRLRGPVDPVETQIDPRTGMKNYIANESGGWATSAGYLRFSFARSIHFGRVYTSGSHGSGKETDLCEALRCLGQALHCMEDFSAHSNYCELALRELGYHEVYPHCGAATEINLNGRRVFPSSPGHSVLSISCTLFSSEVDEMNVALKNAEGMTSNITGGSTGSRGFLGLGSSKPTDFISLIGQLPGIGGDLASQARDLQTSSAAQEQQNTRSGGDLSRGDLSRDSANQVPGMSTSFDPVETARKIYPILQFRDKIVKSISNLISKIPGLEKLLDHISETLTAFILGLLAPFVRPIITQVSKVLKDGSSTVITASSNSQLEPWKNPSCDDPTHSMLSKDHFTNILNSCAGRVAATVLQYVVPRILYAWENPGVPVDEVVNDVLRAFHHPAARDDRIQIQRDMFETVRKWVNESSHKHELSHLLSSESVKAGKNHILTGGDGTKSVGGPGHTHSHGAFDGFGELGHGKVQGSLWNQIRTRDLSSMEGDDTKPLSSSPLPPSRPDYGYNDSQGGSSHHYPASQSQGQASSYYSQPEPQGYGHQPPPPPGGQWGPPQPPQGYGGPGYGGPGYGGPPQPQYPPHHQQPPHPHHQQGGWGQYPGQHRY</sequence>
<feature type="compositionally biased region" description="Pro residues" evidence="1">
    <location>
        <begin position="690"/>
        <end position="705"/>
    </location>
</feature>
<dbReference type="InterPro" id="IPR052577">
    <property type="entry name" value="VWA7"/>
</dbReference>
<dbReference type="PANTHER" id="PTHR14905:SF7">
    <property type="entry name" value="VON WILLEBRAND FACTOR A DOMAIN-CONTAINING PROTEIN 7"/>
    <property type="match status" value="1"/>
</dbReference>
<dbReference type="InterPro" id="IPR010816">
    <property type="entry name" value="Het-C"/>
</dbReference>
<feature type="compositionally biased region" description="Gly residues" evidence="1">
    <location>
        <begin position="587"/>
        <end position="598"/>
    </location>
</feature>
<dbReference type="EMBL" id="BQXU01000033">
    <property type="protein sequence ID" value="GKT49911.1"/>
    <property type="molecule type" value="Genomic_DNA"/>
</dbReference>
<feature type="chain" id="PRO_5041300394" description="Heterokaryon incompatibility protein Het-C" evidence="2">
    <location>
        <begin position="29"/>
        <end position="752"/>
    </location>
</feature>
<evidence type="ECO:0000256" key="2">
    <source>
        <dbReference type="SAM" id="SignalP"/>
    </source>
</evidence>
<comment type="caution">
    <text evidence="3">The sequence shown here is derived from an EMBL/GenBank/DDBJ whole genome shotgun (WGS) entry which is preliminary data.</text>
</comment>
<feature type="signal peptide" evidence="2">
    <location>
        <begin position="1"/>
        <end position="28"/>
    </location>
</feature>
<evidence type="ECO:0000313" key="4">
    <source>
        <dbReference type="Proteomes" id="UP001055115"/>
    </source>
</evidence>
<gene>
    <name evidence="3" type="ORF">ColSpa_10092</name>
</gene>